<name>A0A316Z0W7_9BASI</name>
<dbReference type="CDD" id="cd00086">
    <property type="entry name" value="homeodomain"/>
    <property type="match status" value="1"/>
</dbReference>
<dbReference type="SUPFAM" id="SSF46689">
    <property type="entry name" value="Homeodomain-like"/>
    <property type="match status" value="1"/>
</dbReference>
<keyword evidence="4 5" id="KW-0371">Homeobox</keyword>
<dbReference type="RefSeq" id="XP_025595686.1">
    <property type="nucleotide sequence ID" value="XM_025743294.1"/>
</dbReference>
<evidence type="ECO:0000256" key="5">
    <source>
        <dbReference type="RuleBase" id="RU000682"/>
    </source>
</evidence>
<dbReference type="GO" id="GO:0043565">
    <property type="term" value="F:sequence-specific DNA binding"/>
    <property type="evidence" value="ECO:0007669"/>
    <property type="project" value="TreeGrafter"/>
</dbReference>
<dbReference type="PANTHER" id="PTHR24326">
    <property type="entry name" value="HOMEOBOX-LEUCINE ZIPPER PROTEIN"/>
    <property type="match status" value="1"/>
</dbReference>
<feature type="region of interest" description="Disordered" evidence="6">
    <location>
        <begin position="227"/>
        <end position="358"/>
    </location>
</feature>
<evidence type="ECO:0000313" key="9">
    <source>
        <dbReference type="Proteomes" id="UP000245946"/>
    </source>
</evidence>
<evidence type="ECO:0000256" key="4">
    <source>
        <dbReference type="PROSITE-ProRule" id="PRU00108"/>
    </source>
</evidence>
<evidence type="ECO:0000259" key="7">
    <source>
        <dbReference type="PROSITE" id="PS50071"/>
    </source>
</evidence>
<dbReference type="SMART" id="SM00389">
    <property type="entry name" value="HOX"/>
    <property type="match status" value="1"/>
</dbReference>
<keyword evidence="2" id="KW-0804">Transcription</keyword>
<dbReference type="STRING" id="58919.A0A316Z0W7"/>
<feature type="region of interest" description="Disordered" evidence="6">
    <location>
        <begin position="156"/>
        <end position="180"/>
    </location>
</feature>
<evidence type="ECO:0000313" key="8">
    <source>
        <dbReference type="EMBL" id="PWN95407.1"/>
    </source>
</evidence>
<feature type="compositionally biased region" description="Low complexity" evidence="6">
    <location>
        <begin position="262"/>
        <end position="271"/>
    </location>
</feature>
<comment type="similarity">
    <text evidence="3">Belongs to the HD-ZIP homeobox family. Class I subfamily.</text>
</comment>
<dbReference type="Proteomes" id="UP000245946">
    <property type="component" value="Unassembled WGS sequence"/>
</dbReference>
<evidence type="ECO:0000256" key="3">
    <source>
        <dbReference type="ARBA" id="ARBA00025748"/>
    </source>
</evidence>
<evidence type="ECO:0000256" key="2">
    <source>
        <dbReference type="ARBA" id="ARBA00023163"/>
    </source>
</evidence>
<dbReference type="Pfam" id="PF00046">
    <property type="entry name" value="Homeodomain"/>
    <property type="match status" value="1"/>
</dbReference>
<dbReference type="EMBL" id="KZ819304">
    <property type="protein sequence ID" value="PWN95407.1"/>
    <property type="molecule type" value="Genomic_DNA"/>
</dbReference>
<feature type="DNA-binding region" description="Homeobox" evidence="4">
    <location>
        <begin position="171"/>
        <end position="230"/>
    </location>
</feature>
<dbReference type="GO" id="GO:0005634">
    <property type="term" value="C:nucleus"/>
    <property type="evidence" value="ECO:0007669"/>
    <property type="project" value="UniProtKB-SubCell"/>
</dbReference>
<dbReference type="GO" id="GO:0045893">
    <property type="term" value="P:positive regulation of DNA-templated transcription"/>
    <property type="evidence" value="ECO:0007669"/>
    <property type="project" value="TreeGrafter"/>
</dbReference>
<dbReference type="PANTHER" id="PTHR24326:SF606">
    <property type="entry name" value="HOMEOBOX-LEUCINE ZIPPER PROTEIN ATHB-54"/>
    <property type="match status" value="1"/>
</dbReference>
<feature type="domain" description="Homeobox" evidence="7">
    <location>
        <begin position="169"/>
        <end position="229"/>
    </location>
</feature>
<dbReference type="InterPro" id="IPR045224">
    <property type="entry name" value="HDZip_class_I_plant"/>
</dbReference>
<feature type="compositionally biased region" description="Low complexity" evidence="6">
    <location>
        <begin position="307"/>
        <end position="333"/>
    </location>
</feature>
<feature type="compositionally biased region" description="Low complexity" evidence="6">
    <location>
        <begin position="238"/>
        <end position="255"/>
    </location>
</feature>
<keyword evidence="4 5" id="KW-0539">Nucleus</keyword>
<sequence>MTSARLDILAEIHRLSTLVHHTVGRSLGQCSERDTPLGPRSQPASQSFQRSLTLLRDEAIASLETDLSERPLRADVRSSLVARFSVACDESLSAVQRGRATALHETSLPSAQYLAQVEQALLQSLSRSLCSNRQTLLRVVDDAVARFRSDAEAAAAASPFGDESEYGGPQQPEDARSHRSAAVAILEKAFEHAQAITIAEKQRLAAATGLEPRQVTIWFQNRRNRKTKDGEARYVSGSAKSTAAEPSASSPAADAFSRDADAAGAAAQGRASGKRKSMALDDERDDAPRLPSTFGHDADKRRRMADGSTQRTGSGSSASSLASRSSSSSLGSSHTSWDSVPRSAKARGGSGSSGTTVTSMESWAPMSYKPPGMSLTGAAAHMSEVELQPVWLAGSQSQGSLHGGGLSQQQCMRQHDEHISQSLSMMDTAYAAPQSSQASSDGSPPPEPSCTPLPGDMLLLDAYGQQLLDWDDLELDASLNGALVLSPEQLDLASGLSAELQAAGWSPGGMDLTTPRQPSFAQSASTPVSPATISQTILAWPESTTDASAFFASFGPEAFADLLPADADPKAQAPQEIHVPVHVDIGPDTSFSFAAGLESWAACPTSLEHVIEQWKGFVPSATPEELASSSAMDIDDSQMNELGELRRHSEQALFYEESQQPMLLA</sequence>
<gene>
    <name evidence="8" type="ORF">FA09DRAFT_332056</name>
</gene>
<evidence type="ECO:0000256" key="6">
    <source>
        <dbReference type="SAM" id="MobiDB-lite"/>
    </source>
</evidence>
<keyword evidence="4 5" id="KW-0238">DNA-binding</keyword>
<organism evidence="8 9">
    <name type="scientific">Tilletiopsis washingtonensis</name>
    <dbReference type="NCBI Taxonomy" id="58919"/>
    <lineage>
        <taxon>Eukaryota</taxon>
        <taxon>Fungi</taxon>
        <taxon>Dikarya</taxon>
        <taxon>Basidiomycota</taxon>
        <taxon>Ustilaginomycotina</taxon>
        <taxon>Exobasidiomycetes</taxon>
        <taxon>Entylomatales</taxon>
        <taxon>Entylomatales incertae sedis</taxon>
        <taxon>Tilletiopsis</taxon>
    </lineage>
</organism>
<evidence type="ECO:0000256" key="1">
    <source>
        <dbReference type="ARBA" id="ARBA00023015"/>
    </source>
</evidence>
<feature type="compositionally biased region" description="Low complexity" evidence="6">
    <location>
        <begin position="430"/>
        <end position="442"/>
    </location>
</feature>
<dbReference type="GeneID" id="37270838"/>
<keyword evidence="9" id="KW-1185">Reference proteome</keyword>
<dbReference type="InterPro" id="IPR001356">
    <property type="entry name" value="HD"/>
</dbReference>
<dbReference type="AlphaFoldDB" id="A0A316Z0W7"/>
<proteinExistence type="inferred from homology"/>
<dbReference type="Gene3D" id="1.10.10.60">
    <property type="entry name" value="Homeodomain-like"/>
    <property type="match status" value="1"/>
</dbReference>
<dbReference type="InterPro" id="IPR009057">
    <property type="entry name" value="Homeodomain-like_sf"/>
</dbReference>
<protein>
    <recommendedName>
        <fullName evidence="7">Homeobox domain-containing protein</fullName>
    </recommendedName>
</protein>
<dbReference type="GO" id="GO:0003700">
    <property type="term" value="F:DNA-binding transcription factor activity"/>
    <property type="evidence" value="ECO:0007669"/>
    <property type="project" value="InterPro"/>
</dbReference>
<comment type="subcellular location">
    <subcellularLocation>
        <location evidence="4 5">Nucleus</location>
    </subcellularLocation>
</comment>
<accession>A0A316Z0W7</accession>
<feature type="region of interest" description="Disordered" evidence="6">
    <location>
        <begin position="430"/>
        <end position="456"/>
    </location>
</feature>
<reference evidence="8 9" key="1">
    <citation type="journal article" date="2018" name="Mol. Biol. Evol.">
        <title>Broad Genomic Sampling Reveals a Smut Pathogenic Ancestry of the Fungal Clade Ustilaginomycotina.</title>
        <authorList>
            <person name="Kijpornyongpan T."/>
            <person name="Mondo S.J."/>
            <person name="Barry K."/>
            <person name="Sandor L."/>
            <person name="Lee J."/>
            <person name="Lipzen A."/>
            <person name="Pangilinan J."/>
            <person name="LaButti K."/>
            <person name="Hainaut M."/>
            <person name="Henrissat B."/>
            <person name="Grigoriev I.V."/>
            <person name="Spatafora J.W."/>
            <person name="Aime M.C."/>
        </authorList>
    </citation>
    <scope>NUCLEOTIDE SEQUENCE [LARGE SCALE GENOMIC DNA]</scope>
    <source>
        <strain evidence="8 9">MCA 4186</strain>
    </source>
</reference>
<keyword evidence="1" id="KW-0805">Transcription regulation</keyword>
<dbReference type="OrthoDB" id="6159439at2759"/>
<feature type="region of interest" description="Disordered" evidence="6">
    <location>
        <begin position="396"/>
        <end position="416"/>
    </location>
</feature>
<dbReference type="PROSITE" id="PS50071">
    <property type="entry name" value="HOMEOBOX_2"/>
    <property type="match status" value="1"/>
</dbReference>